<dbReference type="OrthoDB" id="10266249at2759"/>
<organism evidence="7 8">
    <name type="scientific">Gomphillus americanus</name>
    <dbReference type="NCBI Taxonomy" id="1940652"/>
    <lineage>
        <taxon>Eukaryota</taxon>
        <taxon>Fungi</taxon>
        <taxon>Dikarya</taxon>
        <taxon>Ascomycota</taxon>
        <taxon>Pezizomycotina</taxon>
        <taxon>Lecanoromycetes</taxon>
        <taxon>OSLEUM clade</taxon>
        <taxon>Ostropomycetidae</taxon>
        <taxon>Ostropales</taxon>
        <taxon>Graphidaceae</taxon>
        <taxon>Gomphilloideae</taxon>
        <taxon>Gomphillus</taxon>
    </lineage>
</organism>
<feature type="domain" description="DNA/RNA-binding protein Kin17 WH-like" evidence="6">
    <location>
        <begin position="52"/>
        <end position="178"/>
    </location>
</feature>
<name>A0A8H3FMK9_9LECA</name>
<dbReference type="GO" id="GO:0008270">
    <property type="term" value="F:zinc ion binding"/>
    <property type="evidence" value="ECO:0007669"/>
    <property type="project" value="UniProtKB-KW"/>
</dbReference>
<sequence>MPRAEAGTTKAIANQLKSKGLQRLRWWCEVCQKQCRDGNGFKMHTQSEGHVRNLLVVGENAKKHIDDYSSQFKSNFLHLLKTAHGTKQVHANHFYQEYISDKQHVHMNATRWRSLMEFIKFLGREGLCRVEEGDRGLEVAWIDNSPEALRRAEAIRKRERMEKGDEEREQRLIKEQIRRAQQDAEEREDEEIDEEAKELQREEGKKITLTFGSKPAAAKTEDQPAPNPVEEDDSKATAGICTESNDQALDDSNDQTTNSEPTSEWRSEPKPESKISLSLGGAGKPKNVFATTSKKNALGGSKTFKPAVQRPTSEAERIMKEELERKRKRDAIGFNNGPKRQKT</sequence>
<evidence type="ECO:0000256" key="3">
    <source>
        <dbReference type="ARBA" id="ARBA00022771"/>
    </source>
</evidence>
<evidence type="ECO:0000256" key="5">
    <source>
        <dbReference type="SAM" id="MobiDB-lite"/>
    </source>
</evidence>
<feature type="compositionally biased region" description="Basic and acidic residues" evidence="5">
    <location>
        <begin position="313"/>
        <end position="325"/>
    </location>
</feature>
<evidence type="ECO:0000256" key="1">
    <source>
        <dbReference type="ARBA" id="ARBA00008517"/>
    </source>
</evidence>
<dbReference type="InterPro" id="IPR056767">
    <property type="entry name" value="C2H2-Znf_KIN17"/>
</dbReference>
<feature type="compositionally biased region" description="Basic and acidic residues" evidence="5">
    <location>
        <begin position="263"/>
        <end position="273"/>
    </location>
</feature>
<evidence type="ECO:0000256" key="2">
    <source>
        <dbReference type="ARBA" id="ARBA00022723"/>
    </source>
</evidence>
<feature type="compositionally biased region" description="Acidic residues" evidence="5">
    <location>
        <begin position="185"/>
        <end position="196"/>
    </location>
</feature>
<reference evidence="7" key="1">
    <citation type="submission" date="2021-03" db="EMBL/GenBank/DDBJ databases">
        <authorList>
            <person name="Tagirdzhanova G."/>
        </authorList>
    </citation>
    <scope>NUCLEOTIDE SEQUENCE</scope>
</reference>
<keyword evidence="2" id="KW-0479">Metal-binding</keyword>
<dbReference type="GO" id="GO:0005634">
    <property type="term" value="C:nucleus"/>
    <property type="evidence" value="ECO:0007669"/>
    <property type="project" value="TreeGrafter"/>
</dbReference>
<proteinExistence type="inferred from homology"/>
<dbReference type="Proteomes" id="UP000664169">
    <property type="component" value="Unassembled WGS sequence"/>
</dbReference>
<dbReference type="InterPro" id="IPR036236">
    <property type="entry name" value="Znf_C2H2_sf"/>
</dbReference>
<dbReference type="SMART" id="SM01253">
    <property type="entry name" value="Kin17_mid"/>
    <property type="match status" value="1"/>
</dbReference>
<dbReference type="AlphaFoldDB" id="A0A8H3FMK9"/>
<dbReference type="Pfam" id="PF25095">
    <property type="entry name" value="C2H2-zf_KIN17"/>
    <property type="match status" value="1"/>
</dbReference>
<keyword evidence="4" id="KW-0862">Zinc</keyword>
<dbReference type="InterPro" id="IPR019447">
    <property type="entry name" value="DNA/RNA-bd_Kin17_WH-like_dom"/>
</dbReference>
<comment type="caution">
    <text evidence="7">The sequence shown here is derived from an EMBL/GenBank/DDBJ whole genome shotgun (WGS) entry which is preliminary data.</text>
</comment>
<feature type="compositionally biased region" description="Basic and acidic residues" evidence="5">
    <location>
        <begin position="197"/>
        <end position="206"/>
    </location>
</feature>
<dbReference type="Pfam" id="PF10357">
    <property type="entry name" value="WH_KIN17"/>
    <property type="match status" value="1"/>
</dbReference>
<gene>
    <name evidence="7" type="ORF">GOMPHAMPRED_004374</name>
</gene>
<dbReference type="InterPro" id="IPR037321">
    <property type="entry name" value="KIN17-like"/>
</dbReference>
<dbReference type="PANTHER" id="PTHR12805">
    <property type="entry name" value="KIN17 KIN, ANTIGENIC DETERMINANT OF RECA PROTEIN HOMOLOG"/>
    <property type="match status" value="1"/>
</dbReference>
<dbReference type="GO" id="GO:0003690">
    <property type="term" value="F:double-stranded DNA binding"/>
    <property type="evidence" value="ECO:0007669"/>
    <property type="project" value="TreeGrafter"/>
</dbReference>
<keyword evidence="8" id="KW-1185">Reference proteome</keyword>
<dbReference type="FunFam" id="1.10.10.2030:FF:000001">
    <property type="entry name" value="DNA/RNA-binding protein KIN17, putative"/>
    <property type="match status" value="1"/>
</dbReference>
<feature type="region of interest" description="Disordered" evidence="5">
    <location>
        <begin position="178"/>
        <end position="343"/>
    </location>
</feature>
<dbReference type="EMBL" id="CAJPDQ010000027">
    <property type="protein sequence ID" value="CAF9927363.1"/>
    <property type="molecule type" value="Genomic_DNA"/>
</dbReference>
<dbReference type="InterPro" id="IPR038254">
    <property type="entry name" value="KIN17_WH-like_sf"/>
</dbReference>
<dbReference type="SUPFAM" id="SSF57667">
    <property type="entry name" value="beta-beta-alpha zinc fingers"/>
    <property type="match status" value="1"/>
</dbReference>
<dbReference type="Gene3D" id="1.10.10.2030">
    <property type="entry name" value="DNA/RNA-binding protein Kin17, conserved domain"/>
    <property type="match status" value="1"/>
</dbReference>
<keyword evidence="3" id="KW-0863">Zinc-finger</keyword>
<protein>
    <recommendedName>
        <fullName evidence="6">DNA/RNA-binding protein Kin17 WH-like domain-containing protein</fullName>
    </recommendedName>
</protein>
<evidence type="ECO:0000313" key="8">
    <source>
        <dbReference type="Proteomes" id="UP000664169"/>
    </source>
</evidence>
<dbReference type="GO" id="GO:0006260">
    <property type="term" value="P:DNA replication"/>
    <property type="evidence" value="ECO:0007669"/>
    <property type="project" value="TreeGrafter"/>
</dbReference>
<comment type="similarity">
    <text evidence="1">Belongs to the KIN17 family.</text>
</comment>
<dbReference type="PANTHER" id="PTHR12805:SF0">
    <property type="entry name" value="DNA_RNA-BINDING PROTEIN KIN17"/>
    <property type="match status" value="1"/>
</dbReference>
<dbReference type="GO" id="GO:0006974">
    <property type="term" value="P:DNA damage response"/>
    <property type="evidence" value="ECO:0007669"/>
    <property type="project" value="TreeGrafter"/>
</dbReference>
<evidence type="ECO:0000259" key="6">
    <source>
        <dbReference type="SMART" id="SM01253"/>
    </source>
</evidence>
<evidence type="ECO:0000313" key="7">
    <source>
        <dbReference type="EMBL" id="CAF9927363.1"/>
    </source>
</evidence>
<evidence type="ECO:0000256" key="4">
    <source>
        <dbReference type="ARBA" id="ARBA00022833"/>
    </source>
</evidence>
<accession>A0A8H3FMK9</accession>